<feature type="compositionally biased region" description="Basic and acidic residues" evidence="1">
    <location>
        <begin position="1"/>
        <end position="51"/>
    </location>
</feature>
<evidence type="ECO:0000256" key="1">
    <source>
        <dbReference type="SAM" id="MobiDB-lite"/>
    </source>
</evidence>
<comment type="caution">
    <text evidence="2">The sequence shown here is derived from an EMBL/GenBank/DDBJ whole genome shotgun (WGS) entry which is preliminary data.</text>
</comment>
<dbReference type="Proteomes" id="UP000237105">
    <property type="component" value="Unassembled WGS sequence"/>
</dbReference>
<sequence length="143" mass="17140">MQVEVEKNAEEKSDNGKDKEDDAKEIDREADREQKKYGNNNDNDKDREHTGRKMRIKRKGRPIIMKRRIWRRRQNRRLREKKNKISTEDGVAIDMDYEDVDVEDIIEKGVQAIVHLHDDHEVLFTVFLPSNFDFGHEIESRTY</sequence>
<proteinExistence type="predicted"/>
<reference evidence="3" key="1">
    <citation type="submission" date="2016-06" db="EMBL/GenBank/DDBJ databases">
        <title>Parallel loss of symbiosis genes in relatives of nitrogen-fixing non-legume Parasponia.</title>
        <authorList>
            <person name="Van Velzen R."/>
            <person name="Holmer R."/>
            <person name="Bu F."/>
            <person name="Rutten L."/>
            <person name="Van Zeijl A."/>
            <person name="Liu W."/>
            <person name="Santuari L."/>
            <person name="Cao Q."/>
            <person name="Sharma T."/>
            <person name="Shen D."/>
            <person name="Roswanjaya Y."/>
            <person name="Wardhani T."/>
            <person name="Kalhor M.S."/>
            <person name="Jansen J."/>
            <person name="Van den Hoogen J."/>
            <person name="Gungor B."/>
            <person name="Hartog M."/>
            <person name="Hontelez J."/>
            <person name="Verver J."/>
            <person name="Yang W.-C."/>
            <person name="Schijlen E."/>
            <person name="Repin R."/>
            <person name="Schilthuizen M."/>
            <person name="Schranz E."/>
            <person name="Heidstra R."/>
            <person name="Miyata K."/>
            <person name="Fedorova E."/>
            <person name="Kohlen W."/>
            <person name="Bisseling T."/>
            <person name="Smit S."/>
            <person name="Geurts R."/>
        </authorList>
    </citation>
    <scope>NUCLEOTIDE SEQUENCE [LARGE SCALE GENOMIC DNA]</scope>
    <source>
        <strain evidence="3">cv. WU1-14</strain>
    </source>
</reference>
<evidence type="ECO:0000313" key="2">
    <source>
        <dbReference type="EMBL" id="PON58018.1"/>
    </source>
</evidence>
<gene>
    <name evidence="2" type="ORF">PanWU01x14_169490</name>
</gene>
<evidence type="ECO:0000313" key="3">
    <source>
        <dbReference type="Proteomes" id="UP000237105"/>
    </source>
</evidence>
<feature type="region of interest" description="Disordered" evidence="1">
    <location>
        <begin position="1"/>
        <end position="58"/>
    </location>
</feature>
<accession>A0A2P5CAF3</accession>
<protein>
    <submittedName>
        <fullName evidence="2">Uncharacterized protein</fullName>
    </submittedName>
</protein>
<dbReference type="EMBL" id="JXTB01000153">
    <property type="protein sequence ID" value="PON58018.1"/>
    <property type="molecule type" value="Genomic_DNA"/>
</dbReference>
<dbReference type="AlphaFoldDB" id="A0A2P5CAF3"/>
<keyword evidence="3" id="KW-1185">Reference proteome</keyword>
<name>A0A2P5CAF3_PARAD</name>
<organism evidence="2 3">
    <name type="scientific">Parasponia andersonii</name>
    <name type="common">Sponia andersonii</name>
    <dbReference type="NCBI Taxonomy" id="3476"/>
    <lineage>
        <taxon>Eukaryota</taxon>
        <taxon>Viridiplantae</taxon>
        <taxon>Streptophyta</taxon>
        <taxon>Embryophyta</taxon>
        <taxon>Tracheophyta</taxon>
        <taxon>Spermatophyta</taxon>
        <taxon>Magnoliopsida</taxon>
        <taxon>eudicotyledons</taxon>
        <taxon>Gunneridae</taxon>
        <taxon>Pentapetalae</taxon>
        <taxon>rosids</taxon>
        <taxon>fabids</taxon>
        <taxon>Rosales</taxon>
        <taxon>Cannabaceae</taxon>
        <taxon>Parasponia</taxon>
    </lineage>
</organism>